<gene>
    <name evidence="2" type="ORF">SAMN04488548_1341140</name>
</gene>
<accession>A0A1H2IGW7</accession>
<dbReference type="OrthoDB" id="63519at2"/>
<dbReference type="InterPro" id="IPR050228">
    <property type="entry name" value="Carboxylesterase_BioH"/>
</dbReference>
<evidence type="ECO:0000313" key="3">
    <source>
        <dbReference type="Proteomes" id="UP000183180"/>
    </source>
</evidence>
<evidence type="ECO:0000259" key="1">
    <source>
        <dbReference type="Pfam" id="PF00561"/>
    </source>
</evidence>
<dbReference type="RefSeq" id="WP_074849507.1">
    <property type="nucleotide sequence ID" value="NZ_FNLM01000034.1"/>
</dbReference>
<dbReference type="GO" id="GO:0003824">
    <property type="term" value="F:catalytic activity"/>
    <property type="evidence" value="ECO:0007669"/>
    <property type="project" value="UniProtKB-ARBA"/>
</dbReference>
<dbReference type="STRING" id="158898.SAMN04488548_1341140"/>
<dbReference type="EMBL" id="FNLM01000034">
    <property type="protein sequence ID" value="SDU43314.1"/>
    <property type="molecule type" value="Genomic_DNA"/>
</dbReference>
<proteinExistence type="predicted"/>
<protein>
    <submittedName>
        <fullName evidence="2">Pimeloyl-ACP methyl ester carboxylesterase</fullName>
    </submittedName>
</protein>
<dbReference type="Proteomes" id="UP000183180">
    <property type="component" value="Unassembled WGS sequence"/>
</dbReference>
<name>A0A1H2IGW7_9ACTN</name>
<dbReference type="InterPro" id="IPR000073">
    <property type="entry name" value="AB_hydrolase_1"/>
</dbReference>
<reference evidence="2 3" key="1">
    <citation type="submission" date="2016-10" db="EMBL/GenBank/DDBJ databases">
        <authorList>
            <person name="de Groot N.N."/>
        </authorList>
    </citation>
    <scope>NUCLEOTIDE SEQUENCE [LARGE SCALE GENOMIC DNA]</scope>
    <source>
        <strain evidence="2 3">DSM 44215</strain>
    </source>
</reference>
<dbReference type="Gene3D" id="3.40.50.1820">
    <property type="entry name" value="alpha/beta hydrolase"/>
    <property type="match status" value="1"/>
</dbReference>
<dbReference type="Pfam" id="PF00561">
    <property type="entry name" value="Abhydrolase_1"/>
    <property type="match status" value="1"/>
</dbReference>
<dbReference type="SUPFAM" id="SSF53474">
    <property type="entry name" value="alpha/beta-Hydrolases"/>
    <property type="match status" value="1"/>
</dbReference>
<dbReference type="PANTHER" id="PTHR43194">
    <property type="entry name" value="HYDROLASE ALPHA/BETA FOLD FAMILY"/>
    <property type="match status" value="1"/>
</dbReference>
<feature type="domain" description="AB hydrolase-1" evidence="1">
    <location>
        <begin position="25"/>
        <end position="252"/>
    </location>
</feature>
<organism evidence="2 3">
    <name type="scientific">Gordonia westfalica</name>
    <dbReference type="NCBI Taxonomy" id="158898"/>
    <lineage>
        <taxon>Bacteria</taxon>
        <taxon>Bacillati</taxon>
        <taxon>Actinomycetota</taxon>
        <taxon>Actinomycetes</taxon>
        <taxon>Mycobacteriales</taxon>
        <taxon>Gordoniaceae</taxon>
        <taxon>Gordonia</taxon>
    </lineage>
</organism>
<dbReference type="InterPro" id="IPR029058">
    <property type="entry name" value="AB_hydrolase_fold"/>
</dbReference>
<dbReference type="PANTHER" id="PTHR43194:SF2">
    <property type="entry name" value="PEROXISOMAL MEMBRANE PROTEIN LPX1"/>
    <property type="match status" value="1"/>
</dbReference>
<sequence>MTTVSIGDLTVNYTEQGSSESASVPIVLVHGLGQDGGSWAHTQHDLADHHTYAYDLRGHGSTTVGEAEGTLEQLGRDLVGFLEAVSGPAIVVGFSAGGTVVLWAAAERPDLVSGAIVLGTSSVVGRAAAEFYTQRAGLAADTSSDEFRSAMREDTVAGLVSAHDRVDELTELRLAAVGDGAGYANAARAMAGVREQPLTPRLSEIRQHVDVIAAQGDKLCPEKAARMIVDGLTDVTYRVIPDAGHLMNVDNPDAVTAALKAAISGE</sequence>
<evidence type="ECO:0000313" key="2">
    <source>
        <dbReference type="EMBL" id="SDU43314.1"/>
    </source>
</evidence>
<dbReference type="AlphaFoldDB" id="A0A1H2IGW7"/>